<organism evidence="3 4">
    <name type="scientific">Bifidobacterium pseudolongum subsp. globosum</name>
    <dbReference type="NCBI Taxonomy" id="1690"/>
    <lineage>
        <taxon>Bacteria</taxon>
        <taxon>Bacillati</taxon>
        <taxon>Actinomycetota</taxon>
        <taxon>Actinomycetes</taxon>
        <taxon>Bifidobacteriales</taxon>
        <taxon>Bifidobacteriaceae</taxon>
        <taxon>Bifidobacterium</taxon>
    </lineage>
</organism>
<dbReference type="Proteomes" id="UP000292535">
    <property type="component" value="Unassembled WGS sequence"/>
</dbReference>
<reference evidence="3 4" key="1">
    <citation type="submission" date="2018-12" db="EMBL/GenBank/DDBJ databases">
        <title>Unveiling genomic diversity among members of the Bifidobacterium pseudolongum species, a widely distributed gut commensal of the animal kingdom.</title>
        <authorList>
            <person name="Lugli G.A."/>
            <person name="Duranti S."/>
            <person name="Albert K."/>
            <person name="Mancabelli L."/>
            <person name="Napoli S."/>
            <person name="Viappiani A."/>
            <person name="Anzalone R."/>
            <person name="Longhi G."/>
            <person name="Milani C."/>
            <person name="Turroni F."/>
            <person name="Alessandri G."/>
            <person name="Sela D.A."/>
            <person name="Van Sinderen D."/>
            <person name="Ventura M."/>
        </authorList>
    </citation>
    <scope>NUCLEOTIDE SEQUENCE [LARGE SCALE GENOMIC DNA]</scope>
    <source>
        <strain evidence="3 4">2032B</strain>
    </source>
</reference>
<evidence type="ECO:0000256" key="2">
    <source>
        <dbReference type="SAM" id="Phobius"/>
    </source>
</evidence>
<accession>A0A4Q5ABT6</accession>
<dbReference type="EMBL" id="RYUQ01000004">
    <property type="protein sequence ID" value="RYQ24044.1"/>
    <property type="molecule type" value="Genomic_DNA"/>
</dbReference>
<feature type="transmembrane region" description="Helical" evidence="2">
    <location>
        <begin position="13"/>
        <end position="34"/>
    </location>
</feature>
<evidence type="ECO:0000313" key="4">
    <source>
        <dbReference type="Proteomes" id="UP000292535"/>
    </source>
</evidence>
<comment type="caution">
    <text evidence="3">The sequence shown here is derived from an EMBL/GenBank/DDBJ whole genome shotgun (WGS) entry which is preliminary data.</text>
</comment>
<evidence type="ECO:0000256" key="1">
    <source>
        <dbReference type="SAM" id="MobiDB-lite"/>
    </source>
</evidence>
<keyword evidence="2" id="KW-1133">Transmembrane helix</keyword>
<keyword evidence="2" id="KW-0472">Membrane</keyword>
<sequence length="68" mass="7113">MTINAHILISPEFLKGLCSLLLGLAVIFGGKTVVSKTKKTGKADSNSQESACNSNDTNSDSRETKGGK</sequence>
<feature type="region of interest" description="Disordered" evidence="1">
    <location>
        <begin position="38"/>
        <end position="68"/>
    </location>
</feature>
<feature type="compositionally biased region" description="Polar residues" evidence="1">
    <location>
        <begin position="43"/>
        <end position="58"/>
    </location>
</feature>
<feature type="compositionally biased region" description="Basic and acidic residues" evidence="1">
    <location>
        <begin position="59"/>
        <end position="68"/>
    </location>
</feature>
<gene>
    <name evidence="3" type="ORF">PG2032B_1443</name>
</gene>
<protein>
    <submittedName>
        <fullName evidence="3">Uncharacterized protein</fullName>
    </submittedName>
</protein>
<keyword evidence="2" id="KW-0812">Transmembrane</keyword>
<dbReference type="AlphaFoldDB" id="A0A4Q5ABT6"/>
<evidence type="ECO:0000313" key="3">
    <source>
        <dbReference type="EMBL" id="RYQ24044.1"/>
    </source>
</evidence>
<proteinExistence type="predicted"/>
<name>A0A4Q5ABT6_9BIFI</name>